<keyword evidence="2" id="KW-1185">Reference proteome</keyword>
<evidence type="ECO:0000313" key="2">
    <source>
        <dbReference type="Proteomes" id="UP000242818"/>
    </source>
</evidence>
<dbReference type="Proteomes" id="UP000242818">
    <property type="component" value="Unassembled WGS sequence"/>
</dbReference>
<name>A0A1C4DV58_9BACT</name>
<dbReference type="EMBL" id="FMAR01000006">
    <property type="protein sequence ID" value="SCC35237.1"/>
    <property type="molecule type" value="Genomic_DNA"/>
</dbReference>
<protein>
    <submittedName>
        <fullName evidence="1">Uncharacterized protein</fullName>
    </submittedName>
</protein>
<evidence type="ECO:0000313" key="1">
    <source>
        <dbReference type="EMBL" id="SCC35237.1"/>
    </source>
</evidence>
<reference evidence="1 2" key="1">
    <citation type="submission" date="2016-08" db="EMBL/GenBank/DDBJ databases">
        <authorList>
            <person name="Seilhamer J.J."/>
        </authorList>
    </citation>
    <scope>NUCLEOTIDE SEQUENCE [LARGE SCALE GENOMIC DNA]</scope>
    <source>
        <strain evidence="1 2">A37T2</strain>
    </source>
</reference>
<dbReference type="AlphaFoldDB" id="A0A1C4DV58"/>
<gene>
    <name evidence="1" type="ORF">GA0116948_106133</name>
</gene>
<organism evidence="1 2">
    <name type="scientific">Chitinophaga costaii</name>
    <dbReference type="NCBI Taxonomy" id="1335309"/>
    <lineage>
        <taxon>Bacteria</taxon>
        <taxon>Pseudomonadati</taxon>
        <taxon>Bacteroidota</taxon>
        <taxon>Chitinophagia</taxon>
        <taxon>Chitinophagales</taxon>
        <taxon>Chitinophagaceae</taxon>
        <taxon>Chitinophaga</taxon>
    </lineage>
</organism>
<proteinExistence type="predicted"/>
<sequence length="37" mass="4172">MQLLLKKAYGLQRTHGVDTSNNVMALLFTIRILNGQI</sequence>
<accession>A0A1C4DV58</accession>